<proteinExistence type="inferred from homology"/>
<dbReference type="InterPro" id="IPR008930">
    <property type="entry name" value="Terpenoid_cyclase/PrenylTrfase"/>
</dbReference>
<keyword evidence="8" id="KW-1185">Reference proteome</keyword>
<dbReference type="Pfam" id="PF13249">
    <property type="entry name" value="SQHop_cyclase_N"/>
    <property type="match status" value="1"/>
</dbReference>
<evidence type="ECO:0000313" key="7">
    <source>
        <dbReference type="EMBL" id="TCN27121.1"/>
    </source>
</evidence>
<organism evidence="7 8">
    <name type="scientific">Mesobacillus foraminis</name>
    <dbReference type="NCBI Taxonomy" id="279826"/>
    <lineage>
        <taxon>Bacteria</taxon>
        <taxon>Bacillati</taxon>
        <taxon>Bacillota</taxon>
        <taxon>Bacilli</taxon>
        <taxon>Bacillales</taxon>
        <taxon>Bacillaceae</taxon>
        <taxon>Mesobacillus</taxon>
    </lineage>
</organism>
<evidence type="ECO:0000313" key="8">
    <source>
        <dbReference type="Proteomes" id="UP000295689"/>
    </source>
</evidence>
<dbReference type="PANTHER" id="PTHR11764">
    <property type="entry name" value="TERPENE CYCLASE/MUTASE FAMILY MEMBER"/>
    <property type="match status" value="1"/>
</dbReference>
<dbReference type="AlphaFoldDB" id="A0A4R2BJ22"/>
<dbReference type="Pfam" id="PF13243">
    <property type="entry name" value="SQHop_cyclase_C"/>
    <property type="match status" value="1"/>
</dbReference>
<dbReference type="GO" id="GO:0005811">
    <property type="term" value="C:lipid droplet"/>
    <property type="evidence" value="ECO:0007669"/>
    <property type="project" value="InterPro"/>
</dbReference>
<keyword evidence="4" id="KW-0472">Membrane</keyword>
<dbReference type="SFLD" id="SFLDG01016">
    <property type="entry name" value="Prenyltransferase_Like_2"/>
    <property type="match status" value="1"/>
</dbReference>
<name>A0A4R2BJ22_9BACI</name>
<dbReference type="SUPFAM" id="SSF48239">
    <property type="entry name" value="Terpenoid cyclases/Protein prenyltransferases"/>
    <property type="match status" value="2"/>
</dbReference>
<comment type="caution">
    <text evidence="7">The sequence shown here is derived from an EMBL/GenBank/DDBJ whole genome shotgun (WGS) entry which is preliminary data.</text>
</comment>
<dbReference type="GO" id="GO:0016104">
    <property type="term" value="P:triterpenoid biosynthetic process"/>
    <property type="evidence" value="ECO:0007669"/>
    <property type="project" value="InterPro"/>
</dbReference>
<gene>
    <name evidence="7" type="ORF">EV146_10262</name>
</gene>
<accession>A0A4R2BJ22</accession>
<evidence type="ECO:0000256" key="3">
    <source>
        <dbReference type="ARBA" id="ARBA00022737"/>
    </source>
</evidence>
<dbReference type="InterPro" id="IPR032696">
    <property type="entry name" value="SQ_cyclase_C"/>
</dbReference>
<evidence type="ECO:0000256" key="1">
    <source>
        <dbReference type="ARBA" id="ARBA00004999"/>
    </source>
</evidence>
<feature type="transmembrane region" description="Helical" evidence="4">
    <location>
        <begin position="256"/>
        <end position="275"/>
    </location>
</feature>
<dbReference type="UniPathway" id="UPA00337"/>
<evidence type="ECO:0000259" key="5">
    <source>
        <dbReference type="Pfam" id="PF13243"/>
    </source>
</evidence>
<dbReference type="Gene3D" id="1.50.10.20">
    <property type="match status" value="2"/>
</dbReference>
<dbReference type="PANTHER" id="PTHR11764:SF20">
    <property type="entry name" value="LANOSTEROL SYNTHASE"/>
    <property type="match status" value="1"/>
</dbReference>
<feature type="domain" description="Squalene cyclase C-terminal" evidence="5">
    <location>
        <begin position="308"/>
        <end position="624"/>
    </location>
</feature>
<dbReference type="EMBL" id="SLVV01000002">
    <property type="protein sequence ID" value="TCN27121.1"/>
    <property type="molecule type" value="Genomic_DNA"/>
</dbReference>
<dbReference type="InterPro" id="IPR018333">
    <property type="entry name" value="Squalene_cyclase"/>
</dbReference>
<reference evidence="7 8" key="1">
    <citation type="journal article" date="2015" name="Stand. Genomic Sci.">
        <title>Genomic Encyclopedia of Bacterial and Archaeal Type Strains, Phase III: the genomes of soil and plant-associated and newly described type strains.</title>
        <authorList>
            <person name="Whitman W.B."/>
            <person name="Woyke T."/>
            <person name="Klenk H.P."/>
            <person name="Zhou Y."/>
            <person name="Lilburn T.G."/>
            <person name="Beck B.J."/>
            <person name="De Vos P."/>
            <person name="Vandamme P."/>
            <person name="Eisen J.A."/>
            <person name="Garrity G."/>
            <person name="Hugenholtz P."/>
            <person name="Kyrpides N.C."/>
        </authorList>
    </citation>
    <scope>NUCLEOTIDE SEQUENCE [LARGE SCALE GENOMIC DNA]</scope>
    <source>
        <strain evidence="7 8">CV53</strain>
    </source>
</reference>
<dbReference type="NCBIfam" id="TIGR01787">
    <property type="entry name" value="squalene_cyclas"/>
    <property type="match status" value="1"/>
</dbReference>
<keyword evidence="4" id="KW-1133">Transmembrane helix</keyword>
<keyword evidence="4" id="KW-0812">Transmembrane</keyword>
<evidence type="ECO:0000259" key="6">
    <source>
        <dbReference type="Pfam" id="PF13249"/>
    </source>
</evidence>
<sequence length="629" mass="70952">MIVKERIQEGMNQIIAALKMDQSQRGSWDYAFETGVATDCYMIILLRTLEINEEKLIQGLAKRIISKQEKNGSWKLFHDENNGNITATVEAYYALLYSGYLPKSDSRLRAARQFILAKGGMEESHLFTKVLLSVTGQQNWPSFFPLPLEILLLPPSFPVNFYSFSEFGRANMAPIMILADRKFQVKSTKSPNLTDLSAYRNPEFFSRNEQDEWRGLASAISEGISHLIGIPGQLHRMATEKAKQYMLDRIEPDGTLFGYFSATFMMIFALLALGYPKNHPVIMKAVKGLMDMECTIDGLPHMQYTTAAVWNTSLISYALQEAGVSPLDFAVKKGNEYLLSRQHYKYGDWVIHNPSGFPGGWGFADMNTVHPDVDDTTASLRSIARMVQSDSSFRQSWDRGVLWVLSMQNDDGGWPAFERNTDSKLLKLLPIDKAEFILADPSSADLTGRTLEFLGAYTNLPKNSEAIRSGVNWLFKNQESNGSWYGRWGICYIYGTWCAVTGLREAGVPSENPSISKASNWLKAIQNGDGGWGESCRSDIKGSYVPLQTSTLTHTAWAVDALIASFDQPTKEIDGGILFMLENLDRDDWTTDYPKGQGMAGNFYIHYHSYRYIFPLLALSHYQKKYIHD</sequence>
<dbReference type="GO" id="GO:0016866">
    <property type="term" value="F:intramolecular transferase activity"/>
    <property type="evidence" value="ECO:0007669"/>
    <property type="project" value="InterPro"/>
</dbReference>
<feature type="domain" description="Squalene cyclase N-terminal" evidence="6">
    <location>
        <begin position="15"/>
        <end position="292"/>
    </location>
</feature>
<dbReference type="Proteomes" id="UP000295689">
    <property type="component" value="Unassembled WGS sequence"/>
</dbReference>
<comment type="similarity">
    <text evidence="2">Belongs to the terpene cyclase/mutase family.</text>
</comment>
<evidence type="ECO:0000256" key="4">
    <source>
        <dbReference type="SAM" id="Phobius"/>
    </source>
</evidence>
<dbReference type="InterPro" id="IPR032697">
    <property type="entry name" value="SQ_cyclase_N"/>
</dbReference>
<evidence type="ECO:0000256" key="2">
    <source>
        <dbReference type="ARBA" id="ARBA00009755"/>
    </source>
</evidence>
<protein>
    <submittedName>
        <fullName evidence="7">Sporulenol synthase</fullName>
    </submittedName>
</protein>
<comment type="pathway">
    <text evidence="1">Secondary metabolite biosynthesis; hopanoid biosynthesis.</text>
</comment>
<keyword evidence="3" id="KW-0677">Repeat</keyword>